<organism evidence="2 3">
    <name type="scientific">Arcanobacterium buesumense</name>
    <dbReference type="NCBI Taxonomy" id="2722751"/>
    <lineage>
        <taxon>Bacteria</taxon>
        <taxon>Bacillati</taxon>
        <taxon>Actinomycetota</taxon>
        <taxon>Actinomycetes</taxon>
        <taxon>Actinomycetales</taxon>
        <taxon>Actinomycetaceae</taxon>
        <taxon>Arcanobacterium</taxon>
    </lineage>
</organism>
<dbReference type="Proteomes" id="UP000502298">
    <property type="component" value="Chromosome"/>
</dbReference>
<dbReference type="AlphaFoldDB" id="A0A6H2EM87"/>
<dbReference type="InterPro" id="IPR052018">
    <property type="entry name" value="PHP_domain"/>
</dbReference>
<keyword evidence="3" id="KW-1185">Reference proteome</keyword>
<sequence length="278" mass="29867">MKIDLHTHSTCSDGTDSPAKLIEQAHAAHVDVVGITDHDTVAGWDEASQAASQLGVKLVRGMELTATCHGVRVHILGYLFDPHHRAVQEHIRTVQASRVNRARLITERLAEDFPITFDDVVAQAAPGAVLGRPHIADALVAAGVIANRSQAFARLLASSSPYYVSQYAPTAREVVEFIGVAGGKTVWAHPRAMARGKVAPDSAFAELAQAGLFGIEVDHRDNPADTRPALADIVKEYGLARFGSSDYHGTGKPNELGENTTARDVYYELIDGTFAEVI</sequence>
<evidence type="ECO:0000259" key="1">
    <source>
        <dbReference type="SMART" id="SM00481"/>
    </source>
</evidence>
<dbReference type="InterPro" id="IPR016195">
    <property type="entry name" value="Pol/histidinol_Pase-like"/>
</dbReference>
<dbReference type="Gene3D" id="1.10.150.650">
    <property type="match status" value="1"/>
</dbReference>
<dbReference type="RefSeq" id="WP_168918103.1">
    <property type="nucleotide sequence ID" value="NZ_CP050804.1"/>
</dbReference>
<dbReference type="InterPro" id="IPR004013">
    <property type="entry name" value="PHP_dom"/>
</dbReference>
<dbReference type="GO" id="GO:0035312">
    <property type="term" value="F:5'-3' DNA exonuclease activity"/>
    <property type="evidence" value="ECO:0007669"/>
    <property type="project" value="TreeGrafter"/>
</dbReference>
<dbReference type="CDD" id="cd07438">
    <property type="entry name" value="PHP_HisPPase_AMP"/>
    <property type="match status" value="1"/>
</dbReference>
<dbReference type="GO" id="GO:0004534">
    <property type="term" value="F:5'-3' RNA exonuclease activity"/>
    <property type="evidence" value="ECO:0007669"/>
    <property type="project" value="TreeGrafter"/>
</dbReference>
<protein>
    <submittedName>
        <fullName evidence="2">PHP domain-containing protein</fullName>
    </submittedName>
</protein>
<dbReference type="SUPFAM" id="SSF89550">
    <property type="entry name" value="PHP domain-like"/>
    <property type="match status" value="1"/>
</dbReference>
<feature type="domain" description="Polymerase/histidinol phosphatase N-terminal" evidence="1">
    <location>
        <begin position="3"/>
        <end position="68"/>
    </location>
</feature>
<proteinExistence type="predicted"/>
<reference evidence="2 3" key="1">
    <citation type="submission" date="2020-03" db="EMBL/GenBank/DDBJ databases">
        <title>Complete genome of Arcanobacterium buesumensis sp. nov. strain 2701.</title>
        <authorList>
            <person name="Borowiak M."/>
            <person name="Alssahen M."/>
            <person name="Laemmler C."/>
            <person name="Malorny B."/>
            <person name="Hassan A."/>
            <person name="Prenger-Berninghoff E."/>
            <person name="Ploetz M."/>
            <person name="Abdulmawjood A."/>
        </authorList>
    </citation>
    <scope>NUCLEOTIDE SEQUENCE [LARGE SCALE GENOMIC DNA]</scope>
    <source>
        <strain evidence="2 3">2701</strain>
    </source>
</reference>
<dbReference type="PANTHER" id="PTHR42924">
    <property type="entry name" value="EXONUCLEASE"/>
    <property type="match status" value="1"/>
</dbReference>
<evidence type="ECO:0000313" key="2">
    <source>
        <dbReference type="EMBL" id="QJC22172.1"/>
    </source>
</evidence>
<dbReference type="KEGG" id="arca:HC352_06385"/>
<accession>A0A6H2EM87</accession>
<dbReference type="SMART" id="SM00481">
    <property type="entry name" value="POLIIIAc"/>
    <property type="match status" value="1"/>
</dbReference>
<evidence type="ECO:0000313" key="3">
    <source>
        <dbReference type="Proteomes" id="UP000502298"/>
    </source>
</evidence>
<gene>
    <name evidence="2" type="ORF">HC352_06385</name>
</gene>
<dbReference type="Pfam" id="PF02811">
    <property type="entry name" value="PHP"/>
    <property type="match status" value="1"/>
</dbReference>
<name>A0A6H2EM87_9ACTO</name>
<dbReference type="PANTHER" id="PTHR42924:SF3">
    <property type="entry name" value="POLYMERASE_HISTIDINOL PHOSPHATASE N-TERMINAL DOMAIN-CONTAINING PROTEIN"/>
    <property type="match status" value="1"/>
</dbReference>
<dbReference type="InterPro" id="IPR003141">
    <property type="entry name" value="Pol/His_phosphatase_N"/>
</dbReference>
<dbReference type="Gene3D" id="3.20.20.140">
    <property type="entry name" value="Metal-dependent hydrolases"/>
    <property type="match status" value="1"/>
</dbReference>
<dbReference type="EMBL" id="CP050804">
    <property type="protein sequence ID" value="QJC22172.1"/>
    <property type="molecule type" value="Genomic_DNA"/>
</dbReference>